<dbReference type="Pfam" id="PF00122">
    <property type="entry name" value="E1-E2_ATPase"/>
    <property type="match status" value="1"/>
</dbReference>
<dbReference type="InterPro" id="IPR023214">
    <property type="entry name" value="HAD_sf"/>
</dbReference>
<evidence type="ECO:0000256" key="3">
    <source>
        <dbReference type="ARBA" id="ARBA00022692"/>
    </source>
</evidence>
<dbReference type="InterPro" id="IPR044492">
    <property type="entry name" value="P_typ_ATPase_HD_dom"/>
</dbReference>
<dbReference type="AlphaFoldDB" id="A0A7C2FYP8"/>
<evidence type="ECO:0000256" key="8">
    <source>
        <dbReference type="ARBA" id="ARBA00022989"/>
    </source>
</evidence>
<dbReference type="InterPro" id="IPR023298">
    <property type="entry name" value="ATPase_P-typ_TM_dom_sf"/>
</dbReference>
<dbReference type="SUPFAM" id="SSF56784">
    <property type="entry name" value="HAD-like"/>
    <property type="match status" value="1"/>
</dbReference>
<evidence type="ECO:0000259" key="11">
    <source>
        <dbReference type="PROSITE" id="PS50846"/>
    </source>
</evidence>
<dbReference type="GO" id="GO:0012505">
    <property type="term" value="C:endomembrane system"/>
    <property type="evidence" value="ECO:0007669"/>
    <property type="project" value="UniProtKB-SubCell"/>
</dbReference>
<dbReference type="PANTHER" id="PTHR43520">
    <property type="entry name" value="ATP7, ISOFORM B"/>
    <property type="match status" value="1"/>
</dbReference>
<dbReference type="PANTHER" id="PTHR43520:SF8">
    <property type="entry name" value="P-TYPE CU(+) TRANSPORTER"/>
    <property type="match status" value="1"/>
</dbReference>
<dbReference type="InterPro" id="IPR017969">
    <property type="entry name" value="Heavy-metal-associated_CS"/>
</dbReference>
<name>A0A7C2FYP8_9CREN</name>
<keyword evidence="3 10" id="KW-0812">Transmembrane</keyword>
<dbReference type="PRINTS" id="PR00943">
    <property type="entry name" value="CUATPASE"/>
</dbReference>
<dbReference type="SUPFAM" id="SSF55008">
    <property type="entry name" value="HMA, heavy metal-associated domain"/>
    <property type="match status" value="1"/>
</dbReference>
<organism evidence="12">
    <name type="scientific">Thermosphaera aggregans</name>
    <dbReference type="NCBI Taxonomy" id="54254"/>
    <lineage>
        <taxon>Archaea</taxon>
        <taxon>Thermoproteota</taxon>
        <taxon>Thermoprotei</taxon>
        <taxon>Desulfurococcales</taxon>
        <taxon>Desulfurococcaceae</taxon>
        <taxon>Thermosphaera</taxon>
    </lineage>
</organism>
<dbReference type="GO" id="GO:0016020">
    <property type="term" value="C:membrane"/>
    <property type="evidence" value="ECO:0007669"/>
    <property type="project" value="InterPro"/>
</dbReference>
<accession>A0A7C2FYP8</accession>
<evidence type="ECO:0000256" key="10">
    <source>
        <dbReference type="SAM" id="Phobius"/>
    </source>
</evidence>
<dbReference type="PROSITE" id="PS50846">
    <property type="entry name" value="HMA_2"/>
    <property type="match status" value="1"/>
</dbReference>
<comment type="subcellular location">
    <subcellularLocation>
        <location evidence="1">Endomembrane system</location>
        <topology evidence="1">Multi-pass membrane protein</topology>
    </subcellularLocation>
</comment>
<dbReference type="InterPro" id="IPR027256">
    <property type="entry name" value="P-typ_ATPase_IB"/>
</dbReference>
<dbReference type="Gene3D" id="2.70.150.10">
    <property type="entry name" value="Calcium-transporting ATPase, cytoplasmic transduction domain A"/>
    <property type="match status" value="1"/>
</dbReference>
<feature type="transmembrane region" description="Helical" evidence="10">
    <location>
        <begin position="778"/>
        <end position="796"/>
    </location>
</feature>
<dbReference type="EMBL" id="DSJT01000032">
    <property type="protein sequence ID" value="HEF87764.1"/>
    <property type="molecule type" value="Genomic_DNA"/>
</dbReference>
<dbReference type="GO" id="GO:0016887">
    <property type="term" value="F:ATP hydrolysis activity"/>
    <property type="evidence" value="ECO:0007669"/>
    <property type="project" value="InterPro"/>
</dbReference>
<feature type="transmembrane region" description="Helical" evidence="10">
    <location>
        <begin position="403"/>
        <end position="422"/>
    </location>
</feature>
<dbReference type="InterPro" id="IPR018303">
    <property type="entry name" value="ATPase_P-typ_P_site"/>
</dbReference>
<dbReference type="SUPFAM" id="SSF81653">
    <property type="entry name" value="Calcium ATPase, transduction domain A"/>
    <property type="match status" value="1"/>
</dbReference>
<dbReference type="SFLD" id="SFLDF00027">
    <property type="entry name" value="p-type_atpase"/>
    <property type="match status" value="1"/>
</dbReference>
<dbReference type="GO" id="GO:0043682">
    <property type="term" value="F:P-type divalent copper transporter activity"/>
    <property type="evidence" value="ECO:0007669"/>
    <property type="project" value="TreeGrafter"/>
</dbReference>
<evidence type="ECO:0000256" key="1">
    <source>
        <dbReference type="ARBA" id="ARBA00004127"/>
    </source>
</evidence>
<dbReference type="PROSITE" id="PS01047">
    <property type="entry name" value="HMA_1"/>
    <property type="match status" value="1"/>
</dbReference>
<dbReference type="Gene3D" id="3.40.50.1000">
    <property type="entry name" value="HAD superfamily/HAD-like"/>
    <property type="match status" value="1"/>
</dbReference>
<feature type="transmembrane region" description="Helical" evidence="10">
    <location>
        <begin position="250"/>
        <end position="267"/>
    </location>
</feature>
<dbReference type="InterPro" id="IPR036163">
    <property type="entry name" value="HMA_dom_sf"/>
</dbReference>
<dbReference type="NCBIfam" id="TIGR01511">
    <property type="entry name" value="ATPase-IB1_Cu"/>
    <property type="match status" value="1"/>
</dbReference>
<sequence length="798" mass="85560">MRKARLKIIGIDCPSCVYAIERRLRSLGCVSFFKVEVSTGEAEVEYDDEKCLLKNIYEAVRDAGYDVYKEKMYFDLKGFSGEEAASLESKIRGLQGVFDARISPTGVATVVYNPLETSPQDVSSRLQAYGAKPLSAVAEKSVSLGEKTLLYRRIASFIIGLLAVSLSMYSMLNGGVQHQGIVGETLLIPLAATAILLNYDIVARGLKSLLMLIPVMDSLIAVSVISTFTAGVAATTGLMHLHGGLHSSSFFEASAGVIGFVGLGKYLEERLRRRAFKSLEELASLLKGSARVVVENSVAEKPVSQLVPGEVVEVRAGEIIPVDGVVVEGSGYVDESSFTGEPIPRLKKAENRDPVLAGSVLNTGYLRIRATRVGGDLLIAQVIETVREAESVKPRLARLADRIVGYFTWIVLGLASATFAYWSLLAGNPQMAVVFMAAVLTVACPCALGIATPLVVSIAVLKASRNGVLIRAGDVFERMLGSNTIVLDKTGTLTIGKPVVVGAHLLGNTGRERVLKMACSVESRSEHPLSRAIVEKCVSEGLEYPEPEDYVNIPGEGVYGIVEGVSVAVGNVELAERLGIQVSTEASRLVEEAGARGNTPVMVFVNGRVEAVLEIGDVLKEEAASVMRALKEKGFRVGLASGDVEASVKYYKEALGLDFAYWGLKPRDKADLVRDMQRSGFKIVFVGDGLNDAPALAAADVGVAMGSGADVSKEAGDIVVLNNSLKTLTFLLDFSRLVKRKIIQNIAWAFAYNIVLIPLAMGVLYWSHRLFITPEMAATAMILSDISVLANALSVLRS</sequence>
<evidence type="ECO:0000256" key="6">
    <source>
        <dbReference type="ARBA" id="ARBA00022840"/>
    </source>
</evidence>
<dbReference type="NCBIfam" id="TIGR01525">
    <property type="entry name" value="ATPase-IB_hvy"/>
    <property type="match status" value="1"/>
</dbReference>
<evidence type="ECO:0000256" key="7">
    <source>
        <dbReference type="ARBA" id="ARBA00022967"/>
    </source>
</evidence>
<feature type="transmembrane region" description="Helical" evidence="10">
    <location>
        <begin position="434"/>
        <end position="461"/>
    </location>
</feature>
<dbReference type="InterPro" id="IPR036412">
    <property type="entry name" value="HAD-like_sf"/>
</dbReference>
<keyword evidence="6" id="KW-0067">ATP-binding</keyword>
<dbReference type="GO" id="GO:0005507">
    <property type="term" value="F:copper ion binding"/>
    <property type="evidence" value="ECO:0007669"/>
    <property type="project" value="TreeGrafter"/>
</dbReference>
<dbReference type="PROSITE" id="PS01229">
    <property type="entry name" value="COF_2"/>
    <property type="match status" value="1"/>
</dbReference>
<evidence type="ECO:0000256" key="9">
    <source>
        <dbReference type="ARBA" id="ARBA00023136"/>
    </source>
</evidence>
<dbReference type="SUPFAM" id="SSF81665">
    <property type="entry name" value="Calcium ATPase, transmembrane domain M"/>
    <property type="match status" value="1"/>
</dbReference>
<comment type="similarity">
    <text evidence="2">Belongs to the cation transport ATPase (P-type) (TC 3.A.3) family. Type IB subfamily.</text>
</comment>
<evidence type="ECO:0000256" key="2">
    <source>
        <dbReference type="ARBA" id="ARBA00006024"/>
    </source>
</evidence>
<evidence type="ECO:0000256" key="5">
    <source>
        <dbReference type="ARBA" id="ARBA00022741"/>
    </source>
</evidence>
<proteinExistence type="inferred from homology"/>
<dbReference type="SFLD" id="SFLDS00003">
    <property type="entry name" value="Haloacid_Dehalogenase"/>
    <property type="match status" value="1"/>
</dbReference>
<comment type="caution">
    <text evidence="12">The sequence shown here is derived from an EMBL/GenBank/DDBJ whole genome shotgun (WGS) entry which is preliminary data.</text>
</comment>
<dbReference type="Gene3D" id="3.30.70.100">
    <property type="match status" value="1"/>
</dbReference>
<dbReference type="Pfam" id="PF00403">
    <property type="entry name" value="HMA"/>
    <property type="match status" value="1"/>
</dbReference>
<dbReference type="InterPro" id="IPR023299">
    <property type="entry name" value="ATPase_P-typ_cyto_dom_N"/>
</dbReference>
<dbReference type="Pfam" id="PF00702">
    <property type="entry name" value="Hydrolase"/>
    <property type="match status" value="1"/>
</dbReference>
<dbReference type="InterPro" id="IPR006121">
    <property type="entry name" value="HMA_dom"/>
</dbReference>
<keyword evidence="9 10" id="KW-0472">Membrane</keyword>
<keyword evidence="7" id="KW-1278">Translocase</keyword>
<keyword evidence="4" id="KW-0479">Metal-binding</keyword>
<feature type="transmembrane region" description="Helical" evidence="10">
    <location>
        <begin position="746"/>
        <end position="766"/>
    </location>
</feature>
<feature type="transmembrane region" description="Helical" evidence="10">
    <location>
        <begin position="178"/>
        <end position="197"/>
    </location>
</feature>
<dbReference type="InterPro" id="IPR059000">
    <property type="entry name" value="ATPase_P-type_domA"/>
</dbReference>
<feature type="transmembrane region" description="Helical" evidence="10">
    <location>
        <begin position="154"/>
        <end position="172"/>
    </location>
</feature>
<dbReference type="GO" id="GO:0055070">
    <property type="term" value="P:copper ion homeostasis"/>
    <property type="evidence" value="ECO:0007669"/>
    <property type="project" value="TreeGrafter"/>
</dbReference>
<dbReference type="NCBIfam" id="TIGR01494">
    <property type="entry name" value="ATPase_P-type"/>
    <property type="match status" value="1"/>
</dbReference>
<evidence type="ECO:0000313" key="12">
    <source>
        <dbReference type="EMBL" id="HEF87764.1"/>
    </source>
</evidence>
<dbReference type="PROSITE" id="PS00154">
    <property type="entry name" value="ATPASE_E1_E2"/>
    <property type="match status" value="1"/>
</dbReference>
<dbReference type="SFLD" id="SFLDG00002">
    <property type="entry name" value="C1.7:_P-type_atpase_like"/>
    <property type="match status" value="1"/>
</dbReference>
<dbReference type="CDD" id="cd00371">
    <property type="entry name" value="HMA"/>
    <property type="match status" value="1"/>
</dbReference>
<dbReference type="InterPro" id="IPR008250">
    <property type="entry name" value="ATPase_P-typ_transduc_dom_A_sf"/>
</dbReference>
<gene>
    <name evidence="12" type="ORF">ENP55_05705</name>
</gene>
<dbReference type="GO" id="GO:0005524">
    <property type="term" value="F:ATP binding"/>
    <property type="evidence" value="ECO:0007669"/>
    <property type="project" value="UniProtKB-KW"/>
</dbReference>
<dbReference type="InterPro" id="IPR001757">
    <property type="entry name" value="P_typ_ATPase"/>
</dbReference>
<evidence type="ECO:0000256" key="4">
    <source>
        <dbReference type="ARBA" id="ARBA00022723"/>
    </source>
</evidence>
<dbReference type="PRINTS" id="PR00119">
    <property type="entry name" value="CATATPASE"/>
</dbReference>
<reference evidence="12" key="1">
    <citation type="journal article" date="2020" name="mSystems">
        <title>Genome- and Community-Level Interaction Insights into Carbon Utilization and Element Cycling Functions of Hydrothermarchaeota in Hydrothermal Sediment.</title>
        <authorList>
            <person name="Zhou Z."/>
            <person name="Liu Y."/>
            <person name="Xu W."/>
            <person name="Pan J."/>
            <person name="Luo Z.H."/>
            <person name="Li M."/>
        </authorList>
    </citation>
    <scope>NUCLEOTIDE SEQUENCE [LARGE SCALE GENOMIC DNA]</scope>
    <source>
        <strain evidence="12">SpSt-23</strain>
    </source>
</reference>
<dbReference type="Gene3D" id="3.40.1110.10">
    <property type="entry name" value="Calcium-transporting ATPase, cytoplasmic domain N"/>
    <property type="match status" value="1"/>
</dbReference>
<keyword evidence="5" id="KW-0547">Nucleotide-binding</keyword>
<protein>
    <submittedName>
        <fullName evidence="12">Cation-translocating P-type ATPase</fullName>
    </submittedName>
</protein>
<keyword evidence="8 10" id="KW-1133">Transmembrane helix</keyword>
<feature type="domain" description="HMA" evidence="11">
    <location>
        <begin position="2"/>
        <end position="68"/>
    </location>
</feature>
<feature type="transmembrane region" description="Helical" evidence="10">
    <location>
        <begin position="209"/>
        <end position="230"/>
    </location>
</feature>